<dbReference type="InterPro" id="IPR009875">
    <property type="entry name" value="PilZ_domain"/>
</dbReference>
<accession>A0A1T4P955</accession>
<evidence type="ECO:0000259" key="2">
    <source>
        <dbReference type="Pfam" id="PF12945"/>
    </source>
</evidence>
<keyword evidence="4" id="KW-1185">Reference proteome</keyword>
<gene>
    <name evidence="3" type="ORF">SAMN02745885_01191</name>
</gene>
<keyword evidence="3" id="KW-0969">Cilium</keyword>
<dbReference type="Pfam" id="PF12945">
    <property type="entry name" value="PilZNR"/>
    <property type="match status" value="1"/>
</dbReference>
<dbReference type="AlphaFoldDB" id="A0A1T4P955"/>
<organism evidence="3 4">
    <name type="scientific">Carboxydocella sporoproducens DSM 16521</name>
    <dbReference type="NCBI Taxonomy" id="1121270"/>
    <lineage>
        <taxon>Bacteria</taxon>
        <taxon>Bacillati</taxon>
        <taxon>Bacillota</taxon>
        <taxon>Clostridia</taxon>
        <taxon>Eubacteriales</taxon>
        <taxon>Clostridiales Family XVI. Incertae Sedis</taxon>
        <taxon>Carboxydocella</taxon>
    </lineage>
</organism>
<keyword evidence="3" id="KW-0966">Cell projection</keyword>
<feature type="domain" description="PilZ" evidence="1">
    <location>
        <begin position="98"/>
        <end position="202"/>
    </location>
</feature>
<dbReference type="Pfam" id="PF07238">
    <property type="entry name" value="PilZ"/>
    <property type="match status" value="1"/>
</dbReference>
<dbReference type="Proteomes" id="UP000189933">
    <property type="component" value="Unassembled WGS sequence"/>
</dbReference>
<dbReference type="RefSeq" id="WP_078665273.1">
    <property type="nucleotide sequence ID" value="NZ_FUXM01000010.1"/>
</dbReference>
<evidence type="ECO:0000313" key="3">
    <source>
        <dbReference type="EMBL" id="SJZ88002.1"/>
    </source>
</evidence>
<feature type="domain" description="Type III secretion system flagellar brake protein YcgR PilZN" evidence="2">
    <location>
        <begin position="9"/>
        <end position="91"/>
    </location>
</feature>
<dbReference type="GO" id="GO:0035438">
    <property type="term" value="F:cyclic-di-GMP binding"/>
    <property type="evidence" value="ECO:0007669"/>
    <property type="project" value="InterPro"/>
</dbReference>
<dbReference type="OrthoDB" id="9783080at2"/>
<protein>
    <submittedName>
        <fullName evidence="3">C-di-GMP-binding flagellar brake protein YcgR, contains PilZNR and PilZ domains</fullName>
    </submittedName>
</protein>
<dbReference type="EMBL" id="FUXM01000010">
    <property type="protein sequence ID" value="SJZ88002.1"/>
    <property type="molecule type" value="Genomic_DNA"/>
</dbReference>
<evidence type="ECO:0000259" key="1">
    <source>
        <dbReference type="Pfam" id="PF07238"/>
    </source>
</evidence>
<dbReference type="InterPro" id="IPR009926">
    <property type="entry name" value="T3SS_YcgR_PilZN"/>
</dbReference>
<dbReference type="SUPFAM" id="SSF141371">
    <property type="entry name" value="PilZ domain-like"/>
    <property type="match status" value="2"/>
</dbReference>
<name>A0A1T4P955_9FIRM</name>
<evidence type="ECO:0000313" key="4">
    <source>
        <dbReference type="Proteomes" id="UP000189933"/>
    </source>
</evidence>
<keyword evidence="3" id="KW-0282">Flagellum</keyword>
<proteinExistence type="predicted"/>
<reference evidence="4" key="1">
    <citation type="submission" date="2017-02" db="EMBL/GenBank/DDBJ databases">
        <authorList>
            <person name="Varghese N."/>
            <person name="Submissions S."/>
        </authorList>
    </citation>
    <scope>NUCLEOTIDE SEQUENCE [LARGE SCALE GENOMIC DNA]</scope>
    <source>
        <strain evidence="4">DSM 16521</strain>
    </source>
</reference>
<dbReference type="Gene3D" id="2.40.10.220">
    <property type="entry name" value="predicted glycosyltransferase like domains"/>
    <property type="match status" value="1"/>
</dbReference>
<sequence>MAVVPQLSVNQNVEIELLEENLSGVYRSRVEEIAPDRIILALPFSKGVPVPVRVGSQILVRYFDQSAIYSFKSEVISRATAPQAILSISIPESVNRVQRRNYVRLDDSVPLTFYKLQEDDITGTDTVTKDISGGGVRIEIPQPLELGTELELHLKLPKDKIIAVGKVVRCLPLEKPKKGYNIGIQFTIIEERDRDKIIKYIFDRQRELRKKGLL</sequence>